<proteinExistence type="predicted"/>
<gene>
    <name evidence="1" type="ORF">HYALB_00002042</name>
</gene>
<evidence type="ECO:0000313" key="2">
    <source>
        <dbReference type="Proteomes" id="UP000701801"/>
    </source>
</evidence>
<protein>
    <submittedName>
        <fullName evidence="1">Uncharacterized protein</fullName>
    </submittedName>
</protein>
<dbReference type="AlphaFoldDB" id="A0A9N9PQL6"/>
<keyword evidence="2" id="KW-1185">Reference proteome</keyword>
<accession>A0A9N9PQL6</accession>
<organism evidence="1 2">
    <name type="scientific">Hymenoscyphus albidus</name>
    <dbReference type="NCBI Taxonomy" id="595503"/>
    <lineage>
        <taxon>Eukaryota</taxon>
        <taxon>Fungi</taxon>
        <taxon>Dikarya</taxon>
        <taxon>Ascomycota</taxon>
        <taxon>Pezizomycotina</taxon>
        <taxon>Leotiomycetes</taxon>
        <taxon>Helotiales</taxon>
        <taxon>Helotiaceae</taxon>
        <taxon>Hymenoscyphus</taxon>
    </lineage>
</organism>
<comment type="caution">
    <text evidence="1">The sequence shown here is derived from an EMBL/GenBank/DDBJ whole genome shotgun (WGS) entry which is preliminary data.</text>
</comment>
<dbReference type="EMBL" id="CAJVRM010000020">
    <property type="protein sequence ID" value="CAG8971458.1"/>
    <property type="molecule type" value="Genomic_DNA"/>
</dbReference>
<dbReference type="OrthoDB" id="3466524at2759"/>
<sequence>MEALYPDFDPFLDAPESNLTSLEARATLNIRNKDGYLCCPVRGQPGWKAARPDDIAWGISRIKSHDICGVNAHARVRLTCKFRSAIYLCNENPYAIFPKCDYIATYAEDLVENCTYRRSQQICGQEFDSDKYNVVIHTTDCVFREEETYTS</sequence>
<evidence type="ECO:0000313" key="1">
    <source>
        <dbReference type="EMBL" id="CAG8971458.1"/>
    </source>
</evidence>
<name>A0A9N9PQL6_9HELO</name>
<dbReference type="Proteomes" id="UP000701801">
    <property type="component" value="Unassembled WGS sequence"/>
</dbReference>
<reference evidence="1" key="1">
    <citation type="submission" date="2021-07" db="EMBL/GenBank/DDBJ databases">
        <authorList>
            <person name="Durling M."/>
        </authorList>
    </citation>
    <scope>NUCLEOTIDE SEQUENCE</scope>
</reference>